<dbReference type="PANTHER" id="PTHR35167">
    <property type="entry name" value="OS05G0216466 PROTEIN"/>
    <property type="match status" value="1"/>
</dbReference>
<dbReference type="Proteomes" id="UP001151752">
    <property type="component" value="Chromosome 16"/>
</dbReference>
<organism evidence="1 2">
    <name type="scientific">Salix koriyanagi</name>
    <dbReference type="NCBI Taxonomy" id="2511006"/>
    <lineage>
        <taxon>Eukaryota</taxon>
        <taxon>Viridiplantae</taxon>
        <taxon>Streptophyta</taxon>
        <taxon>Embryophyta</taxon>
        <taxon>Tracheophyta</taxon>
        <taxon>Spermatophyta</taxon>
        <taxon>Magnoliopsida</taxon>
        <taxon>eudicotyledons</taxon>
        <taxon>Gunneridae</taxon>
        <taxon>Pentapetalae</taxon>
        <taxon>rosids</taxon>
        <taxon>fabids</taxon>
        <taxon>Malpighiales</taxon>
        <taxon>Salicaceae</taxon>
        <taxon>Saliceae</taxon>
        <taxon>Salix</taxon>
    </lineage>
</organism>
<dbReference type="PANTHER" id="PTHR35167:SF3">
    <property type="entry name" value="OS05G0216466 PROTEIN"/>
    <property type="match status" value="1"/>
</dbReference>
<reference evidence="1" key="2">
    <citation type="journal article" date="2023" name="Int. J. Mol. Sci.">
        <title>De Novo Assembly and Annotation of 11 Diverse Shrub Willow (Salix) Genomes Reveals Novel Gene Organization in Sex-Linked Regions.</title>
        <authorList>
            <person name="Hyden B."/>
            <person name="Feng K."/>
            <person name="Yates T.B."/>
            <person name="Jawdy S."/>
            <person name="Cereghino C."/>
            <person name="Smart L.B."/>
            <person name="Muchero W."/>
        </authorList>
    </citation>
    <scope>NUCLEOTIDE SEQUENCE</scope>
    <source>
        <tissue evidence="1">Shoot tip</tissue>
    </source>
</reference>
<proteinExistence type="predicted"/>
<dbReference type="AlphaFoldDB" id="A0A9Q0X4P5"/>
<accession>A0A9Q0X4P5</accession>
<gene>
    <name evidence="1" type="ORF">OIU74_001864</name>
</gene>
<keyword evidence="2" id="KW-1185">Reference proteome</keyword>
<name>A0A9Q0X4P5_9ROSI</name>
<dbReference type="EMBL" id="JAPFFM010000001">
    <property type="protein sequence ID" value="KAJ6777966.1"/>
    <property type="molecule type" value="Genomic_DNA"/>
</dbReference>
<evidence type="ECO:0000313" key="2">
    <source>
        <dbReference type="Proteomes" id="UP001151752"/>
    </source>
</evidence>
<sequence>MAKFPAPCKDKRAQKIITSFSELEIDLVWLLVQMSSSDGRLIQLKNNKKDDAEHRSCEGGASNLPSLFHTISEEEEEEEEEGEIYPMRRNKRSRSIDHIYQVTEPVLQGFVCGKRKRLSC</sequence>
<protein>
    <submittedName>
        <fullName evidence="1">Uncharacterized protein</fullName>
    </submittedName>
</protein>
<evidence type="ECO:0000313" key="1">
    <source>
        <dbReference type="EMBL" id="KAJ6777966.1"/>
    </source>
</evidence>
<reference evidence="1" key="1">
    <citation type="submission" date="2022-11" db="EMBL/GenBank/DDBJ databases">
        <authorList>
            <person name="Hyden B.L."/>
            <person name="Feng K."/>
            <person name="Yates T."/>
            <person name="Jawdy S."/>
            <person name="Smart L.B."/>
            <person name="Muchero W."/>
        </authorList>
    </citation>
    <scope>NUCLEOTIDE SEQUENCE</scope>
    <source>
        <tissue evidence="1">Shoot tip</tissue>
    </source>
</reference>
<comment type="caution">
    <text evidence="1">The sequence shown here is derived from an EMBL/GenBank/DDBJ whole genome shotgun (WGS) entry which is preliminary data.</text>
</comment>